<dbReference type="InterPro" id="IPR036770">
    <property type="entry name" value="Ankyrin_rpt-contain_sf"/>
</dbReference>
<organism evidence="1 2">
    <name type="scientific">Globisporangium ultimum (strain ATCC 200006 / CBS 805.95 / DAOM BR144)</name>
    <name type="common">Pythium ultimum</name>
    <dbReference type="NCBI Taxonomy" id="431595"/>
    <lineage>
        <taxon>Eukaryota</taxon>
        <taxon>Sar</taxon>
        <taxon>Stramenopiles</taxon>
        <taxon>Oomycota</taxon>
        <taxon>Peronosporomycetes</taxon>
        <taxon>Pythiales</taxon>
        <taxon>Pythiaceae</taxon>
        <taxon>Globisporangium</taxon>
    </lineage>
</organism>
<evidence type="ECO:0008006" key="3">
    <source>
        <dbReference type="Google" id="ProtNLM"/>
    </source>
</evidence>
<reference evidence="2" key="1">
    <citation type="journal article" date="2010" name="Genome Biol.">
        <title>Genome sequence of the necrotrophic plant pathogen Pythium ultimum reveals original pathogenicity mechanisms and effector repertoire.</title>
        <authorList>
            <person name="Levesque C.A."/>
            <person name="Brouwer H."/>
            <person name="Cano L."/>
            <person name="Hamilton J.P."/>
            <person name="Holt C."/>
            <person name="Huitema E."/>
            <person name="Raffaele S."/>
            <person name="Robideau G.P."/>
            <person name="Thines M."/>
            <person name="Win J."/>
            <person name="Zerillo M.M."/>
            <person name="Beakes G.W."/>
            <person name="Boore J.L."/>
            <person name="Busam D."/>
            <person name="Dumas B."/>
            <person name="Ferriera S."/>
            <person name="Fuerstenberg S.I."/>
            <person name="Gachon C.M."/>
            <person name="Gaulin E."/>
            <person name="Govers F."/>
            <person name="Grenville-Briggs L."/>
            <person name="Horner N."/>
            <person name="Hostetler J."/>
            <person name="Jiang R.H."/>
            <person name="Johnson J."/>
            <person name="Krajaejun T."/>
            <person name="Lin H."/>
            <person name="Meijer H.J."/>
            <person name="Moore B."/>
            <person name="Morris P."/>
            <person name="Phuntmart V."/>
            <person name="Puiu D."/>
            <person name="Shetty J."/>
            <person name="Stajich J.E."/>
            <person name="Tripathy S."/>
            <person name="Wawra S."/>
            <person name="van West P."/>
            <person name="Whitty B.R."/>
            <person name="Coutinho P.M."/>
            <person name="Henrissat B."/>
            <person name="Martin F."/>
            <person name="Thomas P.D."/>
            <person name="Tyler B.M."/>
            <person name="De Vries R.P."/>
            <person name="Kamoun S."/>
            <person name="Yandell M."/>
            <person name="Tisserat N."/>
            <person name="Buell C.R."/>
        </authorList>
    </citation>
    <scope>NUCLEOTIDE SEQUENCE</scope>
    <source>
        <strain evidence="2">DAOM:BR144</strain>
    </source>
</reference>
<name>K3WIW2_GLOUD</name>
<dbReference type="EnsemblProtists" id="PYU1_T004904">
    <property type="protein sequence ID" value="PYU1_T004904"/>
    <property type="gene ID" value="PYU1_G004893"/>
</dbReference>
<dbReference type="Pfam" id="PF13637">
    <property type="entry name" value="Ank_4"/>
    <property type="match status" value="2"/>
</dbReference>
<dbReference type="eggNOG" id="ENOG502SJHA">
    <property type="taxonomic scope" value="Eukaryota"/>
</dbReference>
<reference evidence="1" key="3">
    <citation type="submission" date="2015-02" db="UniProtKB">
        <authorList>
            <consortium name="EnsemblProtists"/>
        </authorList>
    </citation>
    <scope>IDENTIFICATION</scope>
    <source>
        <strain evidence="1">DAOM BR144</strain>
    </source>
</reference>
<dbReference type="InParanoid" id="K3WIW2"/>
<dbReference type="Proteomes" id="UP000019132">
    <property type="component" value="Unassembled WGS sequence"/>
</dbReference>
<dbReference type="EMBL" id="GL376564">
    <property type="status" value="NOT_ANNOTATED_CDS"/>
    <property type="molecule type" value="Genomic_DNA"/>
</dbReference>
<evidence type="ECO:0000313" key="1">
    <source>
        <dbReference type="EnsemblProtists" id="PYU1_T004904"/>
    </source>
</evidence>
<dbReference type="InterPro" id="IPR052050">
    <property type="entry name" value="SecEffector_AnkRepeat"/>
</dbReference>
<dbReference type="SUPFAM" id="SSF48403">
    <property type="entry name" value="Ankyrin repeat"/>
    <property type="match status" value="1"/>
</dbReference>
<keyword evidence="2" id="KW-1185">Reference proteome</keyword>
<dbReference type="PANTHER" id="PTHR46586:SF3">
    <property type="entry name" value="ANKYRIN REPEAT-CONTAINING PROTEIN"/>
    <property type="match status" value="1"/>
</dbReference>
<dbReference type="Gene3D" id="1.25.40.20">
    <property type="entry name" value="Ankyrin repeat-containing domain"/>
    <property type="match status" value="1"/>
</dbReference>
<protein>
    <recommendedName>
        <fullName evidence="3">Ankyrin repeat-containing domain</fullName>
    </recommendedName>
</protein>
<accession>K3WIW2</accession>
<dbReference type="PANTHER" id="PTHR46586">
    <property type="entry name" value="ANKYRIN REPEAT-CONTAINING PROTEIN"/>
    <property type="match status" value="1"/>
</dbReference>
<reference evidence="2" key="2">
    <citation type="submission" date="2010-04" db="EMBL/GenBank/DDBJ databases">
        <authorList>
            <person name="Buell R."/>
            <person name="Hamilton J."/>
            <person name="Hostetler J."/>
        </authorList>
    </citation>
    <scope>NUCLEOTIDE SEQUENCE [LARGE SCALE GENOMIC DNA]</scope>
    <source>
        <strain evidence="2">DAOM:BR144</strain>
    </source>
</reference>
<dbReference type="InterPro" id="IPR002110">
    <property type="entry name" value="Ankyrin_rpt"/>
</dbReference>
<dbReference type="AlphaFoldDB" id="K3WIW2"/>
<proteinExistence type="predicted"/>
<sequence length="401" mass="45713">MEIASEPQHCYDGHALQRRDGGHARYDGHMCPQELQLRNEGLVRRHHAASAEKQKAAAAAALHVLTNAVLLENITECMLGVPKFVLDFVRSMEPRYKPTYSRWFRQWRGVLPFMAIQENDMRVLKALYILQQEPLYRSNPKLQFHRVVVTAVKYGRLEVLQWLHEQTAHDKQLVWDAWLMRDAILNRHVNVMEWLRRNCGPDAMLNCGVQNIDWRERSSALGVVKWLHDHRYPFTPREMDQAAKYGHLDVVQFLHDHRREGCTANAMDGAAAHGHLGIVQFLHHNRTEGCTTCAMNDAAQSGHLDVVTFLHTHRTEGCTERAIDSAAMNNHGAVIKFLGLNRDEGCSPVMLLKVAKNGNVETVRALCEYSKRGCLVEAKRVATAWRHTAVVALLDGYISDR</sequence>
<dbReference type="HOGENOM" id="CLU_014745_1_2_1"/>
<evidence type="ECO:0000313" key="2">
    <source>
        <dbReference type="Proteomes" id="UP000019132"/>
    </source>
</evidence>
<dbReference type="VEuPathDB" id="FungiDB:PYU1_G004893"/>